<sequence length="164" mass="18168">MTVKGDLVNAAYEEIALAGYVFDLTPEERNGTLMRMERMAAGWDARGIRLGYNLLGTLATLNDPVGIPDWAEEAFYTNLARRVASTLGKQLHVDTVRAAAEGYRTLCLVTQQSIPQMQMPRHMPIGTGNRRNTKNQQFFAPVDRVTTTTDAPLEPSGDPWPDSN</sequence>
<feature type="region of interest" description="Disordered" evidence="1">
    <location>
        <begin position="144"/>
        <end position="164"/>
    </location>
</feature>
<dbReference type="Gene3D" id="1.10.3230.20">
    <property type="entry name" value="P22 tail accessory factor (Gp4)"/>
    <property type="match status" value="1"/>
</dbReference>
<evidence type="ECO:0000313" key="3">
    <source>
        <dbReference type="Proteomes" id="UP000575469"/>
    </source>
</evidence>
<accession>A0A848NWR1</accession>
<organism evidence="2 3">
    <name type="scientific">Ralstonia insidiosa</name>
    <dbReference type="NCBI Taxonomy" id="190721"/>
    <lineage>
        <taxon>Bacteria</taxon>
        <taxon>Pseudomonadati</taxon>
        <taxon>Pseudomonadota</taxon>
        <taxon>Betaproteobacteria</taxon>
        <taxon>Burkholderiales</taxon>
        <taxon>Burkholderiaceae</taxon>
        <taxon>Ralstonia</taxon>
    </lineage>
</organism>
<evidence type="ECO:0000256" key="1">
    <source>
        <dbReference type="SAM" id="MobiDB-lite"/>
    </source>
</evidence>
<gene>
    <name evidence="2" type="ORF">HGR00_03265</name>
</gene>
<protein>
    <submittedName>
        <fullName evidence="2">Uncharacterized protein</fullName>
    </submittedName>
</protein>
<dbReference type="InterPro" id="IPR020362">
    <property type="entry name" value="Tail_accessory_Gp4"/>
</dbReference>
<reference evidence="2 3" key="1">
    <citation type="submission" date="2020-04" db="EMBL/GenBank/DDBJ databases">
        <title>Ralstonia insidiosa genome sequencing and assembly.</title>
        <authorList>
            <person name="Martins R.C.R."/>
            <person name="Perdigao-Neto L.V."/>
            <person name="Levin A.S.S."/>
            <person name="Costa S.F."/>
        </authorList>
    </citation>
    <scope>NUCLEOTIDE SEQUENCE [LARGE SCALE GENOMIC DNA]</scope>
    <source>
        <strain evidence="2 3">5047</strain>
    </source>
</reference>
<proteinExistence type="predicted"/>
<comment type="caution">
    <text evidence="2">The sequence shown here is derived from an EMBL/GenBank/DDBJ whole genome shotgun (WGS) entry which is preliminary data.</text>
</comment>
<dbReference type="InterPro" id="IPR038258">
    <property type="entry name" value="Gp4_sf"/>
</dbReference>
<name>A0A848NWR1_9RALS</name>
<dbReference type="AlphaFoldDB" id="A0A848NWR1"/>
<dbReference type="Pfam" id="PF11650">
    <property type="entry name" value="P22_Tail-4"/>
    <property type="match status" value="1"/>
</dbReference>
<dbReference type="Proteomes" id="UP000575469">
    <property type="component" value="Unassembled WGS sequence"/>
</dbReference>
<dbReference type="RefSeq" id="WP_169339214.1">
    <property type="nucleotide sequence ID" value="NZ_JABBZM010000002.1"/>
</dbReference>
<dbReference type="EMBL" id="JABBZM010000002">
    <property type="protein sequence ID" value="NMV36926.1"/>
    <property type="molecule type" value="Genomic_DNA"/>
</dbReference>
<evidence type="ECO:0000313" key="2">
    <source>
        <dbReference type="EMBL" id="NMV36926.1"/>
    </source>
</evidence>